<dbReference type="PANTHER" id="PTHR43130">
    <property type="entry name" value="ARAC-FAMILY TRANSCRIPTIONAL REGULATOR"/>
    <property type="match status" value="1"/>
</dbReference>
<accession>A0A9P6VMJ5</accession>
<protein>
    <submittedName>
        <fullName evidence="2">Isonitrile Hydratase xanA</fullName>
    </submittedName>
</protein>
<feature type="domain" description="DJ-1/PfpI" evidence="1">
    <location>
        <begin position="8"/>
        <end position="175"/>
    </location>
</feature>
<dbReference type="Proteomes" id="UP000785200">
    <property type="component" value="Unassembled WGS sequence"/>
</dbReference>
<dbReference type="InterPro" id="IPR002818">
    <property type="entry name" value="DJ-1/PfpI"/>
</dbReference>
<dbReference type="AlphaFoldDB" id="A0A9P6VMJ5"/>
<dbReference type="InterPro" id="IPR052158">
    <property type="entry name" value="INH-QAR"/>
</dbReference>
<evidence type="ECO:0000259" key="1">
    <source>
        <dbReference type="Pfam" id="PF01965"/>
    </source>
</evidence>
<dbReference type="Pfam" id="PF01965">
    <property type="entry name" value="DJ-1_PfpI"/>
    <property type="match status" value="1"/>
</dbReference>
<sequence>MASPKPLRVLYALHPNFDTLDFTGPLEILSHATHKHTADSSTSESRVFQPTITAVSELTTSAQKAIFKRHIPLTEAHSTLADYDILIIPGGGSQPVLDGQTEPIQLIKAWAALPKKVDGSTRYLLSVCTGCLFLAEAGVLDGLTATTHADYYGQLEKICETKGKTRVLKERFVVNKTDEEKGLRTITSGGDAVQKTSPSYSK</sequence>
<keyword evidence="3" id="KW-1185">Reference proteome</keyword>
<name>A0A9P6VMJ5_9HELO</name>
<evidence type="ECO:0000313" key="2">
    <source>
        <dbReference type="EMBL" id="KAG0650302.1"/>
    </source>
</evidence>
<reference evidence="2" key="1">
    <citation type="submission" date="2019-07" db="EMBL/GenBank/DDBJ databases">
        <title>Hyphodiscus hymeniophilus genome sequencing and assembly.</title>
        <authorList>
            <person name="Kramer G."/>
            <person name="Nodwell J."/>
        </authorList>
    </citation>
    <scope>NUCLEOTIDE SEQUENCE</scope>
    <source>
        <strain evidence="2">ATCC 34498</strain>
    </source>
</reference>
<proteinExistence type="predicted"/>
<dbReference type="PANTHER" id="PTHR43130:SF3">
    <property type="entry name" value="HTH-TYPE TRANSCRIPTIONAL REGULATOR RV1931C"/>
    <property type="match status" value="1"/>
</dbReference>
<dbReference type="InterPro" id="IPR029062">
    <property type="entry name" value="Class_I_gatase-like"/>
</dbReference>
<evidence type="ECO:0000313" key="3">
    <source>
        <dbReference type="Proteomes" id="UP000785200"/>
    </source>
</evidence>
<dbReference type="Gene3D" id="3.40.50.880">
    <property type="match status" value="1"/>
</dbReference>
<dbReference type="OrthoDB" id="543156at2759"/>
<comment type="caution">
    <text evidence="2">The sequence shown here is derived from an EMBL/GenBank/DDBJ whole genome shotgun (WGS) entry which is preliminary data.</text>
</comment>
<organism evidence="2 3">
    <name type="scientific">Hyphodiscus hymeniophilus</name>
    <dbReference type="NCBI Taxonomy" id="353542"/>
    <lineage>
        <taxon>Eukaryota</taxon>
        <taxon>Fungi</taxon>
        <taxon>Dikarya</taxon>
        <taxon>Ascomycota</taxon>
        <taxon>Pezizomycotina</taxon>
        <taxon>Leotiomycetes</taxon>
        <taxon>Helotiales</taxon>
        <taxon>Hyphodiscaceae</taxon>
        <taxon>Hyphodiscus</taxon>
    </lineage>
</organism>
<dbReference type="EMBL" id="VNKQ01000006">
    <property type="protein sequence ID" value="KAG0650302.1"/>
    <property type="molecule type" value="Genomic_DNA"/>
</dbReference>
<dbReference type="SUPFAM" id="SSF52317">
    <property type="entry name" value="Class I glutamine amidotransferase-like"/>
    <property type="match status" value="1"/>
</dbReference>
<gene>
    <name evidence="2" type="ORF">D0Z07_2957</name>
</gene>